<dbReference type="InterPro" id="IPR002645">
    <property type="entry name" value="STAS_dom"/>
</dbReference>
<dbReference type="PROSITE" id="PS50801">
    <property type="entry name" value="STAS"/>
    <property type="match status" value="1"/>
</dbReference>
<dbReference type="CDD" id="cd07043">
    <property type="entry name" value="STAS_anti-anti-sigma_factors"/>
    <property type="match status" value="1"/>
</dbReference>
<dbReference type="Proteomes" id="UP000239209">
    <property type="component" value="Unassembled WGS sequence"/>
</dbReference>
<proteinExistence type="predicted"/>
<evidence type="ECO:0000313" key="2">
    <source>
        <dbReference type="EMBL" id="PRY25847.1"/>
    </source>
</evidence>
<comment type="caution">
    <text evidence="2">The sequence shown here is derived from an EMBL/GenBank/DDBJ whole genome shotgun (WGS) entry which is preliminary data.</text>
</comment>
<reference evidence="2 3" key="1">
    <citation type="submission" date="2018-03" db="EMBL/GenBank/DDBJ databases">
        <title>Genomic Encyclopedia of Archaeal and Bacterial Type Strains, Phase II (KMG-II): from individual species to whole genera.</title>
        <authorList>
            <person name="Goeker M."/>
        </authorList>
    </citation>
    <scope>NUCLEOTIDE SEQUENCE [LARGE SCALE GENOMIC DNA]</scope>
    <source>
        <strain evidence="2 3">DSM 45348</strain>
    </source>
</reference>
<keyword evidence="3" id="KW-1185">Reference proteome</keyword>
<protein>
    <submittedName>
        <fullName evidence="2">Anti-anti-sigma factor</fullName>
    </submittedName>
</protein>
<dbReference type="InterPro" id="IPR036513">
    <property type="entry name" value="STAS_dom_sf"/>
</dbReference>
<dbReference type="Gene3D" id="3.30.750.24">
    <property type="entry name" value="STAS domain"/>
    <property type="match status" value="1"/>
</dbReference>
<sequence>MTERFAVQRHDDGAGTARLAVLGTVDADTSETLLALIDNAAARPEIAAVLLDLHRVSFLDAAGIRDVLTGRDTARRHGCGYVVTGVQETARTVLEVTGVLDVLEIDDAPAPAPARTRPSAG</sequence>
<dbReference type="AlphaFoldDB" id="A0A2T0RXG7"/>
<gene>
    <name evidence="2" type="ORF">CLV70_112213</name>
</gene>
<accession>A0A2T0RXG7</accession>
<feature type="domain" description="STAS" evidence="1">
    <location>
        <begin position="15"/>
        <end position="104"/>
    </location>
</feature>
<dbReference type="Pfam" id="PF01740">
    <property type="entry name" value="STAS"/>
    <property type="match status" value="1"/>
</dbReference>
<evidence type="ECO:0000313" key="3">
    <source>
        <dbReference type="Proteomes" id="UP000239209"/>
    </source>
</evidence>
<organism evidence="2 3">
    <name type="scientific">Pseudosporangium ferrugineum</name>
    <dbReference type="NCBI Taxonomy" id="439699"/>
    <lineage>
        <taxon>Bacteria</taxon>
        <taxon>Bacillati</taxon>
        <taxon>Actinomycetota</taxon>
        <taxon>Actinomycetes</taxon>
        <taxon>Micromonosporales</taxon>
        <taxon>Micromonosporaceae</taxon>
        <taxon>Pseudosporangium</taxon>
    </lineage>
</organism>
<evidence type="ECO:0000259" key="1">
    <source>
        <dbReference type="PROSITE" id="PS50801"/>
    </source>
</evidence>
<dbReference type="OrthoDB" id="3296086at2"/>
<dbReference type="EMBL" id="PVZG01000012">
    <property type="protein sequence ID" value="PRY25847.1"/>
    <property type="molecule type" value="Genomic_DNA"/>
</dbReference>
<name>A0A2T0RXG7_9ACTN</name>
<dbReference type="RefSeq" id="WP_106129026.1">
    <property type="nucleotide sequence ID" value="NZ_PVZG01000012.1"/>
</dbReference>
<dbReference type="SUPFAM" id="SSF52091">
    <property type="entry name" value="SpoIIaa-like"/>
    <property type="match status" value="1"/>
</dbReference>